<comment type="cofactor">
    <cofactor evidence="1 13">
        <name>heme</name>
        <dbReference type="ChEBI" id="CHEBI:30413"/>
    </cofactor>
</comment>
<dbReference type="GO" id="GO:0016020">
    <property type="term" value="C:membrane"/>
    <property type="evidence" value="ECO:0007669"/>
    <property type="project" value="UniProtKB-SubCell"/>
</dbReference>
<dbReference type="Gene3D" id="1.10.630.10">
    <property type="entry name" value="Cytochrome P450"/>
    <property type="match status" value="1"/>
</dbReference>
<keyword evidence="8" id="KW-1133">Transmembrane helix</keyword>
<evidence type="ECO:0000256" key="1">
    <source>
        <dbReference type="ARBA" id="ARBA00001971"/>
    </source>
</evidence>
<dbReference type="GO" id="GO:0004497">
    <property type="term" value="F:monooxygenase activity"/>
    <property type="evidence" value="ECO:0007669"/>
    <property type="project" value="UniProtKB-KW"/>
</dbReference>
<accession>A0A5K1JSW0</accession>
<evidence type="ECO:0000256" key="7">
    <source>
        <dbReference type="ARBA" id="ARBA00022723"/>
    </source>
</evidence>
<dbReference type="InterPro" id="IPR001128">
    <property type="entry name" value="Cyt_P450"/>
</dbReference>
<dbReference type="EMBL" id="LR724135">
    <property type="protein sequence ID" value="VWO94670.1"/>
    <property type="molecule type" value="Genomic_DNA"/>
</dbReference>
<dbReference type="PANTHER" id="PTHR46300:SF2">
    <property type="entry name" value="CYTOCHROME P450 MONOOXYGENASE ALNH-RELATED"/>
    <property type="match status" value="1"/>
</dbReference>
<evidence type="ECO:0000256" key="4">
    <source>
        <dbReference type="ARBA" id="ARBA00010617"/>
    </source>
</evidence>
<evidence type="ECO:0000256" key="8">
    <source>
        <dbReference type="ARBA" id="ARBA00022989"/>
    </source>
</evidence>
<evidence type="ECO:0000256" key="3">
    <source>
        <dbReference type="ARBA" id="ARBA00005179"/>
    </source>
</evidence>
<dbReference type="GO" id="GO:0020037">
    <property type="term" value="F:heme binding"/>
    <property type="evidence" value="ECO:0007669"/>
    <property type="project" value="InterPro"/>
</dbReference>
<dbReference type="SUPFAM" id="SSF48264">
    <property type="entry name" value="Cytochrome P450"/>
    <property type="match status" value="1"/>
</dbReference>
<evidence type="ECO:0000256" key="13">
    <source>
        <dbReference type="PIRSR" id="PIRSR602401-1"/>
    </source>
</evidence>
<dbReference type="InterPro" id="IPR050364">
    <property type="entry name" value="Cytochrome_P450_fung"/>
</dbReference>
<dbReference type="PRINTS" id="PR00463">
    <property type="entry name" value="EP450I"/>
</dbReference>
<sequence length="125" mass="14393">MGNMWAILHDERLYPEPEKFSPERFELEKDPERLRLMDSFNYAFGFGRRRCPGMHFADQSLFFTFTSIMACFNIAPVTDSNGESILPPLEFDGGVFRHPKPFKCSITPRRKNVESLIQAAVSVTI</sequence>
<dbReference type="InterPro" id="IPR017972">
    <property type="entry name" value="Cyt_P450_CS"/>
</dbReference>
<organism evidence="15">
    <name type="scientific">Ganoderma boninense</name>
    <dbReference type="NCBI Taxonomy" id="34458"/>
    <lineage>
        <taxon>Eukaryota</taxon>
        <taxon>Fungi</taxon>
        <taxon>Dikarya</taxon>
        <taxon>Basidiomycota</taxon>
        <taxon>Agaricomycotina</taxon>
        <taxon>Agaricomycetes</taxon>
        <taxon>Polyporales</taxon>
        <taxon>Polyporaceae</taxon>
        <taxon>Ganoderma</taxon>
    </lineage>
</organism>
<gene>
    <name evidence="15" type="primary">I1RE55</name>
</gene>
<evidence type="ECO:0000256" key="5">
    <source>
        <dbReference type="ARBA" id="ARBA00022617"/>
    </source>
</evidence>
<evidence type="ECO:0000313" key="15">
    <source>
        <dbReference type="EMBL" id="VWO94670.1"/>
    </source>
</evidence>
<evidence type="ECO:0000256" key="6">
    <source>
        <dbReference type="ARBA" id="ARBA00022692"/>
    </source>
</evidence>
<keyword evidence="12" id="KW-0472">Membrane</keyword>
<name>A0A5K1JSW0_9APHY</name>
<dbReference type="Pfam" id="PF00067">
    <property type="entry name" value="p450"/>
    <property type="match status" value="1"/>
</dbReference>
<dbReference type="PANTHER" id="PTHR46300">
    <property type="entry name" value="P450, PUTATIVE (EUROFUNG)-RELATED-RELATED"/>
    <property type="match status" value="1"/>
</dbReference>
<evidence type="ECO:0000256" key="12">
    <source>
        <dbReference type="ARBA" id="ARBA00023136"/>
    </source>
</evidence>
<keyword evidence="7 13" id="KW-0479">Metal-binding</keyword>
<evidence type="ECO:0008006" key="16">
    <source>
        <dbReference type="Google" id="ProtNLM"/>
    </source>
</evidence>
<keyword evidence="10 13" id="KW-0408">Iron</keyword>
<evidence type="ECO:0000256" key="14">
    <source>
        <dbReference type="RuleBase" id="RU000461"/>
    </source>
</evidence>
<comment type="pathway">
    <text evidence="3">Secondary metabolite biosynthesis.</text>
</comment>
<keyword evidence="5 13" id="KW-0349">Heme</keyword>
<reference evidence="15" key="1">
    <citation type="submission" date="2019-10" db="EMBL/GenBank/DDBJ databases">
        <authorList>
            <person name="Nor Muhammad N."/>
        </authorList>
    </citation>
    <scope>NUCLEOTIDE SEQUENCE</scope>
</reference>
<evidence type="ECO:0000256" key="11">
    <source>
        <dbReference type="ARBA" id="ARBA00023033"/>
    </source>
</evidence>
<keyword evidence="11 14" id="KW-0503">Monooxygenase</keyword>
<protein>
    <recommendedName>
        <fullName evidence="16">Cytochrome P450</fullName>
    </recommendedName>
</protein>
<dbReference type="GO" id="GO:0005506">
    <property type="term" value="F:iron ion binding"/>
    <property type="evidence" value="ECO:0007669"/>
    <property type="project" value="InterPro"/>
</dbReference>
<comment type="subcellular location">
    <subcellularLocation>
        <location evidence="2">Membrane</location>
    </subcellularLocation>
</comment>
<dbReference type="GO" id="GO:0016705">
    <property type="term" value="F:oxidoreductase activity, acting on paired donors, with incorporation or reduction of molecular oxygen"/>
    <property type="evidence" value="ECO:0007669"/>
    <property type="project" value="InterPro"/>
</dbReference>
<evidence type="ECO:0000256" key="2">
    <source>
        <dbReference type="ARBA" id="ARBA00004370"/>
    </source>
</evidence>
<feature type="binding site" description="axial binding residue" evidence="13">
    <location>
        <position position="51"/>
    </location>
    <ligand>
        <name>heme</name>
        <dbReference type="ChEBI" id="CHEBI:30413"/>
    </ligand>
    <ligandPart>
        <name>Fe</name>
        <dbReference type="ChEBI" id="CHEBI:18248"/>
    </ligandPart>
</feature>
<proteinExistence type="inferred from homology"/>
<evidence type="ECO:0000256" key="9">
    <source>
        <dbReference type="ARBA" id="ARBA00023002"/>
    </source>
</evidence>
<comment type="similarity">
    <text evidence="4 14">Belongs to the cytochrome P450 family.</text>
</comment>
<dbReference type="PROSITE" id="PS00086">
    <property type="entry name" value="CYTOCHROME_P450"/>
    <property type="match status" value="1"/>
</dbReference>
<dbReference type="InterPro" id="IPR036396">
    <property type="entry name" value="Cyt_P450_sf"/>
</dbReference>
<keyword evidence="9 14" id="KW-0560">Oxidoreductase</keyword>
<dbReference type="InterPro" id="IPR002401">
    <property type="entry name" value="Cyt_P450_E_grp-I"/>
</dbReference>
<dbReference type="AlphaFoldDB" id="A0A5K1JSW0"/>
<keyword evidence="6" id="KW-0812">Transmembrane</keyword>
<evidence type="ECO:0000256" key="10">
    <source>
        <dbReference type="ARBA" id="ARBA00023004"/>
    </source>
</evidence>